<dbReference type="InterPro" id="IPR047580">
    <property type="entry name" value="POLG_palm_dom"/>
</dbReference>
<dbReference type="GO" id="GO:0042645">
    <property type="term" value="C:mitochondrial nucleoid"/>
    <property type="evidence" value="ECO:0007669"/>
    <property type="project" value="UniProtKB-SubCell"/>
</dbReference>
<keyword evidence="9" id="KW-0460">Magnesium</keyword>
<dbReference type="Pfam" id="PF00476">
    <property type="entry name" value="DNA_pol_A"/>
    <property type="match status" value="1"/>
</dbReference>
<dbReference type="InterPro" id="IPR041336">
    <property type="entry name" value="DNApol_Exo"/>
</dbReference>
<dbReference type="GO" id="GO:0006264">
    <property type="term" value="P:mitochondrial DNA replication"/>
    <property type="evidence" value="ECO:0007669"/>
    <property type="project" value="InterPro"/>
</dbReference>
<evidence type="ECO:0000256" key="12">
    <source>
        <dbReference type="ARBA" id="ARBA00023128"/>
    </source>
</evidence>
<evidence type="ECO:0000256" key="14">
    <source>
        <dbReference type="ARBA" id="ARBA00031966"/>
    </source>
</evidence>
<evidence type="ECO:0000259" key="16">
    <source>
        <dbReference type="SMART" id="SM00482"/>
    </source>
</evidence>
<evidence type="ECO:0000256" key="5">
    <source>
        <dbReference type="ARBA" id="ARBA00015350"/>
    </source>
</evidence>
<dbReference type="SMART" id="SM00482">
    <property type="entry name" value="POLAc"/>
    <property type="match status" value="1"/>
</dbReference>
<evidence type="ECO:0000256" key="11">
    <source>
        <dbReference type="ARBA" id="ARBA00023125"/>
    </source>
</evidence>
<reference evidence="17 18" key="1">
    <citation type="journal article" date="2013" name="Nature">
        <title>Insights into bilaterian evolution from three spiralian genomes.</title>
        <authorList>
            <person name="Simakov O."/>
            <person name="Marletaz F."/>
            <person name="Cho S.J."/>
            <person name="Edsinger-Gonzales E."/>
            <person name="Havlak P."/>
            <person name="Hellsten U."/>
            <person name="Kuo D.H."/>
            <person name="Larsson T."/>
            <person name="Lv J."/>
            <person name="Arendt D."/>
            <person name="Savage R."/>
            <person name="Osoegawa K."/>
            <person name="de Jong P."/>
            <person name="Grimwood J."/>
            <person name="Chapman J.A."/>
            <person name="Shapiro H."/>
            <person name="Aerts A."/>
            <person name="Otillar R.P."/>
            <person name="Terry A.Y."/>
            <person name="Boore J.L."/>
            <person name="Grigoriev I.V."/>
            <person name="Lindberg D.R."/>
            <person name="Seaver E.C."/>
            <person name="Weisblat D.A."/>
            <person name="Putnam N.H."/>
            <person name="Rokhsar D.S."/>
        </authorList>
    </citation>
    <scope>NUCLEOTIDE SEQUENCE [LARGE SCALE GENOMIC DNA]</scope>
</reference>
<dbReference type="PANTHER" id="PTHR10267:SF0">
    <property type="entry name" value="DNA POLYMERASE SUBUNIT GAMMA-1"/>
    <property type="match status" value="1"/>
</dbReference>
<keyword evidence="13" id="KW-1135">Mitochondrion nucleoid</keyword>
<dbReference type="KEGG" id="lgi:LOTGIDRAFT_239325"/>
<dbReference type="GO" id="GO:0005760">
    <property type="term" value="C:gamma DNA polymerase complex"/>
    <property type="evidence" value="ECO:0007669"/>
    <property type="project" value="InterPro"/>
</dbReference>
<evidence type="ECO:0000256" key="1">
    <source>
        <dbReference type="ARBA" id="ARBA00001946"/>
    </source>
</evidence>
<keyword evidence="12" id="KW-0496">Mitochondrion</keyword>
<keyword evidence="7" id="KW-0548">Nucleotidyltransferase</keyword>
<dbReference type="GO" id="GO:0008408">
    <property type="term" value="F:3'-5' exonuclease activity"/>
    <property type="evidence" value="ECO:0007669"/>
    <property type="project" value="TreeGrafter"/>
</dbReference>
<dbReference type="AlphaFoldDB" id="V4ARN8"/>
<evidence type="ECO:0000256" key="2">
    <source>
        <dbReference type="ARBA" id="ARBA00004436"/>
    </source>
</evidence>
<dbReference type="InterPro" id="IPR019760">
    <property type="entry name" value="DNA-dir_DNA_pol_A_CS"/>
</dbReference>
<dbReference type="FunFam" id="3.30.420.390:FF:000004">
    <property type="entry name" value="DNA polymerase subunit gamma-1, mitochondrial"/>
    <property type="match status" value="1"/>
</dbReference>
<evidence type="ECO:0000256" key="9">
    <source>
        <dbReference type="ARBA" id="ARBA00022842"/>
    </source>
</evidence>
<evidence type="ECO:0000313" key="17">
    <source>
        <dbReference type="EMBL" id="ESO96346.1"/>
    </source>
</evidence>
<dbReference type="CTD" id="20251030"/>
<organism evidence="17 18">
    <name type="scientific">Lottia gigantea</name>
    <name type="common">Giant owl limpet</name>
    <dbReference type="NCBI Taxonomy" id="225164"/>
    <lineage>
        <taxon>Eukaryota</taxon>
        <taxon>Metazoa</taxon>
        <taxon>Spiralia</taxon>
        <taxon>Lophotrochozoa</taxon>
        <taxon>Mollusca</taxon>
        <taxon>Gastropoda</taxon>
        <taxon>Patellogastropoda</taxon>
        <taxon>Lottioidea</taxon>
        <taxon>Lottiidae</taxon>
        <taxon>Lottia</taxon>
    </lineage>
</organism>
<dbReference type="InterPro" id="IPR002297">
    <property type="entry name" value="DNA-dir_DNA_pol_A_mt"/>
</dbReference>
<feature type="domain" description="DNA-directed DNA polymerase family A palm" evidence="16">
    <location>
        <begin position="810"/>
        <end position="1034"/>
    </location>
</feature>
<evidence type="ECO:0000256" key="4">
    <source>
        <dbReference type="ARBA" id="ARBA00012417"/>
    </source>
</evidence>
<comment type="cofactor">
    <cofactor evidence="1">
        <name>Mg(2+)</name>
        <dbReference type="ChEBI" id="CHEBI:18420"/>
    </cofactor>
</comment>
<keyword evidence="8" id="KW-0235">DNA replication</keyword>
<dbReference type="PRINTS" id="PR00867">
    <property type="entry name" value="DNAPOLG"/>
</dbReference>
<evidence type="ECO:0000256" key="13">
    <source>
        <dbReference type="ARBA" id="ARBA00023271"/>
    </source>
</evidence>
<gene>
    <name evidence="17" type="ORF">LOTGIDRAFT_239325</name>
</gene>
<dbReference type="InterPro" id="IPR001098">
    <property type="entry name" value="DNA-dir_DNA_pol_A_palm_dom"/>
</dbReference>
<keyword evidence="11" id="KW-0238">DNA-binding</keyword>
<dbReference type="SUPFAM" id="SSF53098">
    <property type="entry name" value="Ribonuclease H-like"/>
    <property type="match status" value="1"/>
</dbReference>
<dbReference type="EC" id="2.7.7.7" evidence="4"/>
<accession>V4ARN8</accession>
<evidence type="ECO:0000313" key="18">
    <source>
        <dbReference type="Proteomes" id="UP000030746"/>
    </source>
</evidence>
<evidence type="ECO:0000256" key="8">
    <source>
        <dbReference type="ARBA" id="ARBA00022705"/>
    </source>
</evidence>
<feature type="region of interest" description="Disordered" evidence="15">
    <location>
        <begin position="1124"/>
        <end position="1147"/>
    </location>
</feature>
<dbReference type="Gene3D" id="3.30.70.370">
    <property type="match status" value="1"/>
</dbReference>
<dbReference type="GeneID" id="20251030"/>
<protein>
    <recommendedName>
        <fullName evidence="5">DNA polymerase subunit gamma-1</fullName>
        <ecNumber evidence="4">2.7.7.7</ecNumber>
    </recommendedName>
    <alternativeName>
        <fullName evidence="14">Mitochondrial DNA polymerase catalytic subunit</fullName>
    </alternativeName>
</protein>
<dbReference type="HOGENOM" id="CLU_001524_2_2_1"/>
<evidence type="ECO:0000256" key="7">
    <source>
        <dbReference type="ARBA" id="ARBA00022695"/>
    </source>
</evidence>
<dbReference type="GO" id="GO:0003677">
    <property type="term" value="F:DNA binding"/>
    <property type="evidence" value="ECO:0007669"/>
    <property type="project" value="UniProtKB-KW"/>
</dbReference>
<dbReference type="GO" id="GO:0003887">
    <property type="term" value="F:DNA-directed DNA polymerase activity"/>
    <property type="evidence" value="ECO:0007669"/>
    <property type="project" value="UniProtKB-KW"/>
</dbReference>
<dbReference type="Proteomes" id="UP000030746">
    <property type="component" value="Unassembled WGS sequence"/>
</dbReference>
<dbReference type="Pfam" id="PF18136">
    <property type="entry name" value="DNApol_Exo"/>
    <property type="match status" value="1"/>
</dbReference>
<dbReference type="RefSeq" id="XP_009052975.1">
    <property type="nucleotide sequence ID" value="XM_009054727.1"/>
</dbReference>
<dbReference type="PROSITE" id="PS00447">
    <property type="entry name" value="DNA_POLYMERASE_A"/>
    <property type="match status" value="1"/>
</dbReference>
<feature type="compositionally biased region" description="Acidic residues" evidence="15">
    <location>
        <begin position="1133"/>
        <end position="1147"/>
    </location>
</feature>
<keyword evidence="18" id="KW-1185">Reference proteome</keyword>
<dbReference type="OMA" id="AMHITNL"/>
<dbReference type="InterPro" id="IPR012337">
    <property type="entry name" value="RNaseH-like_sf"/>
</dbReference>
<dbReference type="EMBL" id="KB201480">
    <property type="protein sequence ID" value="ESO96346.1"/>
    <property type="molecule type" value="Genomic_DNA"/>
</dbReference>
<keyword evidence="10" id="KW-0239">DNA-directed DNA polymerase</keyword>
<comment type="subcellular location">
    <subcellularLocation>
        <location evidence="2">Mitochondrion matrix</location>
        <location evidence="2">Mitochondrion nucleoid</location>
    </subcellularLocation>
</comment>
<dbReference type="PANTHER" id="PTHR10267">
    <property type="entry name" value="DNA POLYMERASE SUBUNIT GAMMA-1"/>
    <property type="match status" value="1"/>
</dbReference>
<name>V4ARN8_LOTGI</name>
<dbReference type="SUPFAM" id="SSF56672">
    <property type="entry name" value="DNA/RNA polymerases"/>
    <property type="match status" value="1"/>
</dbReference>
<dbReference type="CDD" id="cd08641">
    <property type="entry name" value="DNA_pol_gammaA"/>
    <property type="match status" value="1"/>
</dbReference>
<comment type="similarity">
    <text evidence="3">Belongs to the DNA polymerase type-A family.</text>
</comment>
<proteinExistence type="inferred from homology"/>
<dbReference type="OrthoDB" id="5588663at2759"/>
<dbReference type="FunFam" id="1.10.150.20:FF:000024">
    <property type="entry name" value="DNA polymerase gamma, catalytic subunit"/>
    <property type="match status" value="1"/>
</dbReference>
<dbReference type="Gene3D" id="1.10.150.20">
    <property type="entry name" value="5' to 3' exonuclease, C-terminal subdomain"/>
    <property type="match status" value="1"/>
</dbReference>
<dbReference type="InterPro" id="IPR043502">
    <property type="entry name" value="DNA/RNA_pol_sf"/>
</dbReference>
<evidence type="ECO:0000256" key="10">
    <source>
        <dbReference type="ARBA" id="ARBA00022932"/>
    </source>
</evidence>
<dbReference type="FunFam" id="3.30.420.390:FF:000002">
    <property type="entry name" value="DNA polymerase gamma, catalytic subunit"/>
    <property type="match status" value="1"/>
</dbReference>
<evidence type="ECO:0000256" key="3">
    <source>
        <dbReference type="ARBA" id="ARBA00007705"/>
    </source>
</evidence>
<keyword evidence="6" id="KW-0808">Transferase</keyword>
<evidence type="ECO:0000256" key="15">
    <source>
        <dbReference type="SAM" id="MobiDB-lite"/>
    </source>
</evidence>
<dbReference type="Gene3D" id="3.30.420.390">
    <property type="match status" value="2"/>
</dbReference>
<dbReference type="STRING" id="225164.V4ARN8"/>
<evidence type="ECO:0000256" key="6">
    <source>
        <dbReference type="ARBA" id="ARBA00022679"/>
    </source>
</evidence>
<sequence length="1147" mass="132439">MLRILKSPARCSSLSVRRWYHQTKNVFSSTEQSYEVEEKTSKDLRRNEINIQMLPNNLHQTIFKDSPNSLSGSNDMKEIEEHLTQHDLWDRPPEILKDIDFSLPQLSGNNIEEHFRNIASEQTEDIKQIVQTFLNSEIPEKPKTWNFAKGWTKYDKNGEATLVDYPDEEILIFDIECLVKEGSYPTMASALSPTHWYSWCSEYLIEKKFRWSTELTLTDLIPLETKKGSVSINNKSKKIIIGHNVGFDRSFIKEQYLIQNKKTCFLDTMSLHIAICGLTSFQRILFNAGKDSHRKEVLEFEKKLRQRYVEHSTDWMSVGTMNSLNAVYQFHCKDSKPLEKEKRNTFVVGTMSDVRDDFQDLLNYCAHDVSATHSVFSKLWPEFLERFPHPVTLAGMIEMGTAYLPINANWERYITLSNAMYDEIQTELKKMLMELANETCEMLEGERYKNDPWLWDLDWSVSDYKLNKSGNENDVPKEDLLEILETDDKEEVERKTLINKVISSKCRIPKRPVYMAGYPVWYKDLCPKPKDEDWQPGPSLISTQMRVVPKLLRLTWDGYPLHFHVDHGWGYLVPGHEESELEKELKKMSTEPIDEVYFPLKNLKEFVRKSKSLDKRRNSKANVKEILNDVDVDSMEPEEKSVHWRAMKGEQPIPDFVFSNLLKQHKGNGPFDIGIPGCLFYRIPHKVRYNVLVNKNGAQNKVGNPLAKDYMNRIEDGTLRAATGDQAQRILYLGKICSYWKNNQERIEKQMSVWLKKSELPKTVTKEEDYDPDSQYGGIIPRIVTAGTVTRRAVERTWLTASNAYEDRIGSELKAMIQAPPGYCFVGADVDSQELWIASILGDAYFKKVHGCTAFGWMTLQGKKQDKTDLHSKTAETASISRDHAKVLNYGRIYGAGQKFAEKLLMQFNPKLTPEEARKKAMKMFISTKGKRNQYRKWFGGSESDMFNALEMIARLHEPKTPVLGCRISKTLEPHNVLEDFMTSRVNWVVQSSAVDYLHLMLVCMRWLFDKYNINGRFSISLHDEVRYMVCNEDKYRAALALQITNLLTRSMFAYKLDMNDLPQSVAFFSAVDIDQCLRKEVTMDCVTPSNIHGLSKGYNIPPGMALDIYEILEITQGSLLKPVSAKDKNNDSDSENNCDSEEAVQG</sequence>